<dbReference type="GO" id="GO:0009252">
    <property type="term" value="P:peptidoglycan biosynthetic process"/>
    <property type="evidence" value="ECO:0007669"/>
    <property type="project" value="UniProtKB-UniRule"/>
</dbReference>
<dbReference type="GO" id="GO:0047480">
    <property type="term" value="F:UDP-N-acetylmuramoyl-tripeptide-D-alanyl-D-alanine ligase activity"/>
    <property type="evidence" value="ECO:0007669"/>
    <property type="project" value="UniProtKB-UniRule"/>
</dbReference>
<dbReference type="SUPFAM" id="SSF53244">
    <property type="entry name" value="MurD-like peptide ligases, peptide-binding domain"/>
    <property type="match status" value="1"/>
</dbReference>
<dbReference type="PANTHER" id="PTHR43024">
    <property type="entry name" value="UDP-N-ACETYLMURAMOYL-TRIPEPTIDE--D-ALANYL-D-ALANINE LIGASE"/>
    <property type="match status" value="1"/>
</dbReference>
<reference evidence="15 16" key="1">
    <citation type="journal article" date="2010" name="Science">
        <title>Genomic comparison of the ants Camponotus floridanus and Harpegnathos saltator.</title>
        <authorList>
            <person name="Bonasio R."/>
            <person name="Zhang G."/>
            <person name="Ye C."/>
            <person name="Mutti N.S."/>
            <person name="Fang X."/>
            <person name="Qin N."/>
            <person name="Donahue G."/>
            <person name="Yang P."/>
            <person name="Li Q."/>
            <person name="Li C."/>
            <person name="Zhang P."/>
            <person name="Huang Z."/>
            <person name="Berger S.L."/>
            <person name="Reinberg D."/>
            <person name="Wang J."/>
            <person name="Liebig J."/>
        </authorList>
    </citation>
    <scope>NUCLEOTIDE SEQUENCE [LARGE SCALE GENOMIC DNA]</scope>
    <source>
        <strain evidence="15 16">Hsal</strain>
    </source>
</reference>
<dbReference type="InterPro" id="IPR051046">
    <property type="entry name" value="MurCDEF_CellWall_CoF430Synth"/>
</dbReference>
<dbReference type="GO" id="GO:0005524">
    <property type="term" value="F:ATP binding"/>
    <property type="evidence" value="ECO:0007669"/>
    <property type="project" value="UniProtKB-UniRule"/>
</dbReference>
<dbReference type="GO" id="GO:0051301">
    <property type="term" value="P:cell division"/>
    <property type="evidence" value="ECO:0007669"/>
    <property type="project" value="UniProtKB-KW"/>
</dbReference>
<dbReference type="GO" id="GO:0005737">
    <property type="term" value="C:cytoplasm"/>
    <property type="evidence" value="ECO:0007669"/>
    <property type="project" value="UniProtKB-SubCell"/>
</dbReference>
<evidence type="ECO:0000313" key="15">
    <source>
        <dbReference type="EMBL" id="AQS42010.1"/>
    </source>
</evidence>
<keyword evidence="1 10" id="KW-0963">Cytoplasm</keyword>
<dbReference type="Pfam" id="PF08245">
    <property type="entry name" value="Mur_ligase_M"/>
    <property type="match status" value="1"/>
</dbReference>
<organism evidence="15 16">
    <name type="scientific">Candidatus Tokpelaia hoelldobleri</name>
    <dbReference type="NCBI Taxonomy" id="1902579"/>
    <lineage>
        <taxon>Bacteria</taxon>
        <taxon>Pseudomonadati</taxon>
        <taxon>Pseudomonadota</taxon>
        <taxon>Alphaproteobacteria</taxon>
        <taxon>Hyphomicrobiales</taxon>
        <taxon>Candidatus Tokpelaia</taxon>
    </lineage>
</organism>
<dbReference type="Pfam" id="PF01225">
    <property type="entry name" value="Mur_ligase"/>
    <property type="match status" value="1"/>
</dbReference>
<dbReference type="EMBL" id="CP017315">
    <property type="protein sequence ID" value="AQS42010.1"/>
    <property type="molecule type" value="Genomic_DNA"/>
</dbReference>
<dbReference type="InterPro" id="IPR004101">
    <property type="entry name" value="Mur_ligase_C"/>
</dbReference>
<dbReference type="NCBIfam" id="NF010693">
    <property type="entry name" value="PRK14093.1"/>
    <property type="match status" value="1"/>
</dbReference>
<keyword evidence="2 10" id="KW-0436">Ligase</keyword>
<dbReference type="NCBIfam" id="TIGR01143">
    <property type="entry name" value="murF"/>
    <property type="match status" value="1"/>
</dbReference>
<dbReference type="InterPro" id="IPR000713">
    <property type="entry name" value="Mur_ligase_N"/>
</dbReference>
<dbReference type="InterPro" id="IPR036615">
    <property type="entry name" value="Mur_ligase_C_dom_sf"/>
</dbReference>
<keyword evidence="9 10" id="KW-0961">Cell wall biogenesis/degradation</keyword>
<evidence type="ECO:0000256" key="9">
    <source>
        <dbReference type="ARBA" id="ARBA00023316"/>
    </source>
</evidence>
<comment type="function">
    <text evidence="10 11">Involved in cell wall formation. Catalyzes the final step in the synthesis of UDP-N-acetylmuramoyl-pentapeptide, the precursor of murein.</text>
</comment>
<evidence type="ECO:0000259" key="14">
    <source>
        <dbReference type="Pfam" id="PF08245"/>
    </source>
</evidence>
<dbReference type="UniPathway" id="UPA00219"/>
<dbReference type="Gene3D" id="3.90.190.20">
    <property type="entry name" value="Mur ligase, C-terminal domain"/>
    <property type="match status" value="1"/>
</dbReference>
<evidence type="ECO:0000256" key="8">
    <source>
        <dbReference type="ARBA" id="ARBA00023306"/>
    </source>
</evidence>
<gene>
    <name evidence="10" type="primary">murF</name>
    <name evidence="15" type="ORF">BHV28_13270</name>
</gene>
<evidence type="ECO:0000259" key="12">
    <source>
        <dbReference type="Pfam" id="PF01225"/>
    </source>
</evidence>
<evidence type="ECO:0000256" key="6">
    <source>
        <dbReference type="ARBA" id="ARBA00022960"/>
    </source>
</evidence>
<evidence type="ECO:0000313" key="16">
    <source>
        <dbReference type="Proteomes" id="UP000188912"/>
    </source>
</evidence>
<feature type="binding site" evidence="10">
    <location>
        <begin position="114"/>
        <end position="120"/>
    </location>
    <ligand>
        <name>ATP</name>
        <dbReference type="ChEBI" id="CHEBI:30616"/>
    </ligand>
</feature>
<dbReference type="GO" id="GO:0008766">
    <property type="term" value="F:UDP-N-acetylmuramoylalanyl-D-glutamyl-2,6-diaminopimelate-D-alanyl-D-alanine ligase activity"/>
    <property type="evidence" value="ECO:0007669"/>
    <property type="project" value="RHEA"/>
</dbReference>
<dbReference type="KEGG" id="thd:BHV28_13270"/>
<name>A0A1U9JVY6_9HYPH</name>
<dbReference type="GO" id="GO:0071555">
    <property type="term" value="P:cell wall organization"/>
    <property type="evidence" value="ECO:0007669"/>
    <property type="project" value="UniProtKB-KW"/>
</dbReference>
<keyword evidence="16" id="KW-1185">Reference proteome</keyword>
<dbReference type="Gene3D" id="3.40.1390.10">
    <property type="entry name" value="MurE/MurF, N-terminal domain"/>
    <property type="match status" value="1"/>
</dbReference>
<keyword evidence="5 10" id="KW-0067">ATP-binding</keyword>
<evidence type="ECO:0000256" key="5">
    <source>
        <dbReference type="ARBA" id="ARBA00022840"/>
    </source>
</evidence>
<proteinExistence type="inferred from homology"/>
<feature type="domain" description="Mur ligase central" evidence="14">
    <location>
        <begin position="112"/>
        <end position="302"/>
    </location>
</feature>
<evidence type="ECO:0000256" key="7">
    <source>
        <dbReference type="ARBA" id="ARBA00022984"/>
    </source>
</evidence>
<comment type="catalytic activity">
    <reaction evidence="10 11">
        <text>D-alanyl-D-alanine + UDP-N-acetyl-alpha-D-muramoyl-L-alanyl-gamma-D-glutamyl-meso-2,6-diaminopimelate + ATP = UDP-N-acetyl-alpha-D-muramoyl-L-alanyl-gamma-D-glutamyl-meso-2,6-diaminopimeloyl-D-alanyl-D-alanine + ADP + phosphate + H(+)</text>
        <dbReference type="Rhea" id="RHEA:28374"/>
        <dbReference type="ChEBI" id="CHEBI:15378"/>
        <dbReference type="ChEBI" id="CHEBI:30616"/>
        <dbReference type="ChEBI" id="CHEBI:43474"/>
        <dbReference type="ChEBI" id="CHEBI:57822"/>
        <dbReference type="ChEBI" id="CHEBI:61386"/>
        <dbReference type="ChEBI" id="CHEBI:83905"/>
        <dbReference type="ChEBI" id="CHEBI:456216"/>
        <dbReference type="EC" id="6.3.2.10"/>
    </reaction>
</comment>
<dbReference type="HAMAP" id="MF_02019">
    <property type="entry name" value="MurF"/>
    <property type="match status" value="1"/>
</dbReference>
<dbReference type="Proteomes" id="UP000188912">
    <property type="component" value="Chromosome"/>
</dbReference>
<keyword evidence="8 10" id="KW-0131">Cell cycle</keyword>
<protein>
    <recommendedName>
        <fullName evidence="10 11">UDP-N-acetylmuramoyl-tripeptide--D-alanyl-D-alanine ligase</fullName>
        <ecNumber evidence="10 11">6.3.2.10</ecNumber>
    </recommendedName>
    <alternativeName>
        <fullName evidence="10">D-alanyl-D-alanine-adding enzyme</fullName>
    </alternativeName>
</protein>
<keyword evidence="7 10" id="KW-0573">Peptidoglycan synthesis</keyword>
<dbReference type="InterPro" id="IPR035911">
    <property type="entry name" value="MurE/MurF_N"/>
</dbReference>
<keyword evidence="4 10" id="KW-0547">Nucleotide-binding</keyword>
<feature type="domain" description="Mur ligase N-terminal catalytic" evidence="12">
    <location>
        <begin position="26"/>
        <end position="97"/>
    </location>
</feature>
<comment type="similarity">
    <text evidence="10">Belongs to the MurCDEF family. MurF subfamily.</text>
</comment>
<dbReference type="SUPFAM" id="SSF63418">
    <property type="entry name" value="MurE/MurF N-terminal domain"/>
    <property type="match status" value="1"/>
</dbReference>
<dbReference type="PANTHER" id="PTHR43024:SF1">
    <property type="entry name" value="UDP-N-ACETYLMURAMOYL-TRIPEPTIDE--D-ALANYL-D-ALANINE LIGASE"/>
    <property type="match status" value="1"/>
</dbReference>
<evidence type="ECO:0000259" key="13">
    <source>
        <dbReference type="Pfam" id="PF02875"/>
    </source>
</evidence>
<comment type="pathway">
    <text evidence="10 11">Cell wall biogenesis; peptidoglycan biosynthesis.</text>
</comment>
<dbReference type="InterPro" id="IPR036565">
    <property type="entry name" value="Mur-like_cat_sf"/>
</dbReference>
<dbReference type="GO" id="GO:0008360">
    <property type="term" value="P:regulation of cell shape"/>
    <property type="evidence" value="ECO:0007669"/>
    <property type="project" value="UniProtKB-KW"/>
</dbReference>
<dbReference type="STRING" id="1902579.BHV28_13270"/>
<dbReference type="InterPro" id="IPR013221">
    <property type="entry name" value="Mur_ligase_cen"/>
</dbReference>
<feature type="domain" description="Mur ligase C-terminal" evidence="13">
    <location>
        <begin position="339"/>
        <end position="452"/>
    </location>
</feature>
<dbReference type="Pfam" id="PF02875">
    <property type="entry name" value="Mur_ligase_C"/>
    <property type="match status" value="1"/>
</dbReference>
<keyword evidence="3 10" id="KW-0132">Cell division</keyword>
<evidence type="ECO:0000256" key="2">
    <source>
        <dbReference type="ARBA" id="ARBA00022598"/>
    </source>
</evidence>
<dbReference type="EC" id="6.3.2.10" evidence="10 11"/>
<dbReference type="SUPFAM" id="SSF53623">
    <property type="entry name" value="MurD-like peptide ligases, catalytic domain"/>
    <property type="match status" value="1"/>
</dbReference>
<comment type="subcellular location">
    <subcellularLocation>
        <location evidence="10 11">Cytoplasm</location>
    </subcellularLocation>
</comment>
<keyword evidence="6 10" id="KW-0133">Cell shape</keyword>
<dbReference type="AlphaFoldDB" id="A0A1U9JVY6"/>
<evidence type="ECO:0000256" key="11">
    <source>
        <dbReference type="RuleBase" id="RU004136"/>
    </source>
</evidence>
<accession>A0A1U9JVY6</accession>
<evidence type="ECO:0000256" key="1">
    <source>
        <dbReference type="ARBA" id="ARBA00022490"/>
    </source>
</evidence>
<reference evidence="15 16" key="2">
    <citation type="journal article" date="2016" name="Sci. Rep.">
        <title>The genome of Rhizobiales bacteria in predatory ants reveals urease gene functions but no genes for nitrogen fixation.</title>
        <authorList>
            <person name="Neuvonen M.M."/>
            <person name="Tamarit D."/>
            <person name="Naslund K."/>
            <person name="Liebig J."/>
            <person name="Feldhaar H."/>
            <person name="Moran N.A."/>
            <person name="Guy L."/>
            <person name="Andersson S.G."/>
        </authorList>
    </citation>
    <scope>NUCLEOTIDE SEQUENCE [LARGE SCALE GENOMIC DNA]</scope>
    <source>
        <strain evidence="15 16">Hsal</strain>
    </source>
</reference>
<dbReference type="Gene3D" id="3.40.1190.10">
    <property type="entry name" value="Mur-like, catalytic domain"/>
    <property type="match status" value="1"/>
</dbReference>
<evidence type="ECO:0000256" key="10">
    <source>
        <dbReference type="HAMAP-Rule" id="MF_02019"/>
    </source>
</evidence>
<dbReference type="InterPro" id="IPR005863">
    <property type="entry name" value="UDP-N-AcMur_synth"/>
</dbReference>
<evidence type="ECO:0000256" key="3">
    <source>
        <dbReference type="ARBA" id="ARBA00022618"/>
    </source>
</evidence>
<sequence length="473" mass="50038">MKPLWTGQAFVDAIGGSVSGVIPESIKGISIDSRTLEKGEAFFAIRGANLDGHEFAAAAAKAGAAVLVVEKAQADVLQKTGVALLLVDDVLAALTRLGVAARERTKAEIIAVTGSVGKTTTKEMLRFCLGGQGRVHANPASFNNHWGVPLTLARMPEETDYGIFEIGMNHENEIRPLVKLVRPHVALITRIAAAHMGYFTSLEAIAHAKAEIFEGLAPQGVGLLNADDPLCSYLEKRARAAGCGTIATFGRAENADYRLLENYPHAGGSCFEVDLKGTQAVVKLGVAGSHMVDNALGVLAAADCVGADVAHIVLALPEFREMSGRGARYTLSMPDGGCLTLIDESYNANPASMRAGLALLGDSAPASRGRRIAVLGDMLELGQYSRAAHEDLAGPLRLAKTNLVFLAGKEMEYLERTLRDEVPVEYRKSVADLLPAVFAALRSGDVVMVKSSNGIGTARIVSALLERYPPLVS</sequence>
<evidence type="ECO:0000256" key="4">
    <source>
        <dbReference type="ARBA" id="ARBA00022741"/>
    </source>
</evidence>